<feature type="binding site" evidence="3">
    <location>
        <position position="117"/>
    </location>
    <ligand>
        <name>Zn(2+)</name>
        <dbReference type="ChEBI" id="CHEBI:29105"/>
        <note>catalytic</note>
    </ligand>
</feature>
<dbReference type="OrthoDB" id="431034at2759"/>
<name>A0A443RV72_9ACAR</name>
<sequence length="218" mass="25343">RPKAAQTEDKTKVRVTRMNVEKNPYRKWPNATIPYVISTAYNSSEKAIVLKGMQNIMDVTCIKFKLREKEDDFIFVTPDYANGYNCFSYVGRQGGNQMVKMQGDCVKEEKMTHELIHAIGFGHENQRPDALKYIEIYKDNIAPGYYERAYLPYDPSIYETRNMPYDYDSIQQYPDWAYAKQVGLKTMKAKQAGIDLSQERVKISKGDIAMIKKYYSCK</sequence>
<dbReference type="Proteomes" id="UP000288716">
    <property type="component" value="Unassembled WGS sequence"/>
</dbReference>
<dbReference type="Gene3D" id="3.40.390.10">
    <property type="entry name" value="Collagenase (Catalytic Domain)"/>
    <property type="match status" value="1"/>
</dbReference>
<feature type="binding site" evidence="3">
    <location>
        <position position="123"/>
    </location>
    <ligand>
        <name>Zn(2+)</name>
        <dbReference type="ChEBI" id="CHEBI:29105"/>
        <note>catalytic</note>
    </ligand>
</feature>
<evidence type="ECO:0000313" key="6">
    <source>
        <dbReference type="EMBL" id="RWS19140.1"/>
    </source>
</evidence>
<comment type="caution">
    <text evidence="3">Lacks conserved residue(s) required for the propagation of feature annotation.</text>
</comment>
<dbReference type="SUPFAM" id="SSF55486">
    <property type="entry name" value="Metalloproteases ('zincins'), catalytic domain"/>
    <property type="match status" value="1"/>
</dbReference>
<evidence type="ECO:0000259" key="5">
    <source>
        <dbReference type="PROSITE" id="PS51864"/>
    </source>
</evidence>
<dbReference type="CDD" id="cd04280">
    <property type="entry name" value="ZnMc_astacin_like"/>
    <property type="match status" value="1"/>
</dbReference>
<dbReference type="PRINTS" id="PR00480">
    <property type="entry name" value="ASTACIN"/>
</dbReference>
<feature type="non-terminal residue" evidence="6">
    <location>
        <position position="1"/>
    </location>
</feature>
<comment type="subunit">
    <text evidence="1">Monomer.</text>
</comment>
<dbReference type="VEuPathDB" id="VectorBase:LDEU012900"/>
<feature type="domain" description="Peptidase M12A" evidence="5">
    <location>
        <begin position="19"/>
        <end position="218"/>
    </location>
</feature>
<dbReference type="GO" id="GO:0008270">
    <property type="term" value="F:zinc ion binding"/>
    <property type="evidence" value="ECO:0007669"/>
    <property type="project" value="UniProtKB-UniRule"/>
</dbReference>
<dbReference type="PANTHER" id="PTHR10127:SF883">
    <property type="entry name" value="ZINC METALLOPROTEINASE NAS-8"/>
    <property type="match status" value="1"/>
</dbReference>
<dbReference type="Pfam" id="PF01400">
    <property type="entry name" value="Astacin"/>
    <property type="match status" value="1"/>
</dbReference>
<dbReference type="GO" id="GO:0004222">
    <property type="term" value="F:metalloendopeptidase activity"/>
    <property type="evidence" value="ECO:0007669"/>
    <property type="project" value="UniProtKB-UniRule"/>
</dbReference>
<keyword evidence="3 4" id="KW-0862">Zinc</keyword>
<protein>
    <recommendedName>
        <fullName evidence="4">Metalloendopeptidase</fullName>
        <ecNumber evidence="4">3.4.24.-</ecNumber>
    </recommendedName>
</protein>
<organism evidence="6 7">
    <name type="scientific">Leptotrombidium deliense</name>
    <dbReference type="NCBI Taxonomy" id="299467"/>
    <lineage>
        <taxon>Eukaryota</taxon>
        <taxon>Metazoa</taxon>
        <taxon>Ecdysozoa</taxon>
        <taxon>Arthropoda</taxon>
        <taxon>Chelicerata</taxon>
        <taxon>Arachnida</taxon>
        <taxon>Acari</taxon>
        <taxon>Acariformes</taxon>
        <taxon>Trombidiformes</taxon>
        <taxon>Prostigmata</taxon>
        <taxon>Anystina</taxon>
        <taxon>Parasitengona</taxon>
        <taxon>Trombiculoidea</taxon>
        <taxon>Trombiculidae</taxon>
        <taxon>Leptotrombidium</taxon>
    </lineage>
</organism>
<evidence type="ECO:0000256" key="4">
    <source>
        <dbReference type="RuleBase" id="RU361183"/>
    </source>
</evidence>
<keyword evidence="3 4" id="KW-0479">Metal-binding</keyword>
<dbReference type="InterPro" id="IPR024079">
    <property type="entry name" value="MetalloPept_cat_dom_sf"/>
</dbReference>
<dbReference type="InterPro" id="IPR034035">
    <property type="entry name" value="Astacin-like_dom"/>
</dbReference>
<evidence type="ECO:0000256" key="3">
    <source>
        <dbReference type="PROSITE-ProRule" id="PRU01211"/>
    </source>
</evidence>
<dbReference type="AlphaFoldDB" id="A0A443RV72"/>
<gene>
    <name evidence="6" type="ORF">B4U80_12345</name>
</gene>
<evidence type="ECO:0000256" key="2">
    <source>
        <dbReference type="ARBA" id="ARBA00025529"/>
    </source>
</evidence>
<comment type="cofactor">
    <cofactor evidence="3 4">
        <name>Zn(2+)</name>
        <dbReference type="ChEBI" id="CHEBI:29105"/>
    </cofactor>
    <text evidence="3 4">Binds 1 zinc ion per subunit.</text>
</comment>
<dbReference type="STRING" id="299467.A0A443RV72"/>
<keyword evidence="3 4" id="KW-0482">Metalloprotease</keyword>
<dbReference type="PANTHER" id="PTHR10127">
    <property type="entry name" value="DISCOIDIN, CUB, EGF, LAMININ , AND ZINC METALLOPROTEASE DOMAIN CONTAINING"/>
    <property type="match status" value="1"/>
</dbReference>
<reference evidence="6 7" key="1">
    <citation type="journal article" date="2018" name="Gigascience">
        <title>Genomes of trombidid mites reveal novel predicted allergens and laterally-transferred genes associated with secondary metabolism.</title>
        <authorList>
            <person name="Dong X."/>
            <person name="Chaisiri K."/>
            <person name="Xia D."/>
            <person name="Armstrong S.D."/>
            <person name="Fang Y."/>
            <person name="Donnelly M.J."/>
            <person name="Kadowaki T."/>
            <person name="McGarry J.W."/>
            <person name="Darby A.C."/>
            <person name="Makepeace B.L."/>
        </authorList>
    </citation>
    <scope>NUCLEOTIDE SEQUENCE [LARGE SCALE GENOMIC DNA]</scope>
    <source>
        <strain evidence="6">UoL-UT</strain>
    </source>
</reference>
<comment type="caution">
    <text evidence="6">The sequence shown here is derived from an EMBL/GenBank/DDBJ whole genome shotgun (WGS) entry which is preliminary data.</text>
</comment>
<dbReference type="InterPro" id="IPR001506">
    <property type="entry name" value="Peptidase_M12A"/>
</dbReference>
<feature type="binding site" evidence="3">
    <location>
        <position position="113"/>
    </location>
    <ligand>
        <name>Zn(2+)</name>
        <dbReference type="ChEBI" id="CHEBI:29105"/>
        <note>catalytic</note>
    </ligand>
</feature>
<dbReference type="PROSITE" id="PS51864">
    <property type="entry name" value="ASTACIN"/>
    <property type="match status" value="1"/>
</dbReference>
<dbReference type="SMART" id="SM00235">
    <property type="entry name" value="ZnMc"/>
    <property type="match status" value="1"/>
</dbReference>
<keyword evidence="7" id="KW-1185">Reference proteome</keyword>
<dbReference type="InterPro" id="IPR006026">
    <property type="entry name" value="Peptidase_Metallo"/>
</dbReference>
<keyword evidence="3 4" id="KW-0378">Hydrolase</keyword>
<evidence type="ECO:0000313" key="7">
    <source>
        <dbReference type="Proteomes" id="UP000288716"/>
    </source>
</evidence>
<accession>A0A443RV72</accession>
<evidence type="ECO:0000256" key="1">
    <source>
        <dbReference type="ARBA" id="ARBA00011245"/>
    </source>
</evidence>
<feature type="active site" evidence="3">
    <location>
        <position position="114"/>
    </location>
</feature>
<dbReference type="EMBL" id="NCKV01029686">
    <property type="protein sequence ID" value="RWS19140.1"/>
    <property type="molecule type" value="Genomic_DNA"/>
</dbReference>
<keyword evidence="3 4" id="KW-0645">Protease</keyword>
<dbReference type="GO" id="GO:0006508">
    <property type="term" value="P:proteolysis"/>
    <property type="evidence" value="ECO:0007669"/>
    <property type="project" value="UniProtKB-KW"/>
</dbReference>
<dbReference type="EC" id="3.4.24.-" evidence="4"/>
<proteinExistence type="predicted"/>
<comment type="function">
    <text evidence="2">Zinc metalloprotease. Provoques deadhesion of endothelial cells from cell cultures, and also degradation of fibronectin, fibrinogen and gelatin in vitro. Its role in the venom is not fully understood but it might act as a spreading factor that facilitates diffusion of other venom toxins. Alternatively, it might be involved in the proteolytic processing of other venom toxins or it might play a role in extra-oral digestion of prey.</text>
</comment>